<reference evidence="1" key="1">
    <citation type="journal article" date="2015" name="Nature">
        <title>Complex archaea that bridge the gap between prokaryotes and eukaryotes.</title>
        <authorList>
            <person name="Spang A."/>
            <person name="Saw J.H."/>
            <person name="Jorgensen S.L."/>
            <person name="Zaremba-Niedzwiedzka K."/>
            <person name="Martijn J."/>
            <person name="Lind A.E."/>
            <person name="van Eijk R."/>
            <person name="Schleper C."/>
            <person name="Guy L."/>
            <person name="Ettema T.J."/>
        </authorList>
    </citation>
    <scope>NUCLEOTIDE SEQUENCE</scope>
</reference>
<name>A0A0F9TEK6_9ZZZZ</name>
<evidence type="ECO:0000313" key="1">
    <source>
        <dbReference type="EMBL" id="KKN77689.1"/>
    </source>
</evidence>
<sequence length="54" mass="6192">MKETPEQDKVLTKVKGILKAAFPAFQGSLKFHFAKDKPNADQVDCEVHYTREKQ</sequence>
<proteinExistence type="predicted"/>
<dbReference type="EMBL" id="LAZR01000275">
    <property type="protein sequence ID" value="KKN77689.1"/>
    <property type="molecule type" value="Genomic_DNA"/>
</dbReference>
<accession>A0A0F9TEK6</accession>
<organism evidence="1">
    <name type="scientific">marine sediment metagenome</name>
    <dbReference type="NCBI Taxonomy" id="412755"/>
    <lineage>
        <taxon>unclassified sequences</taxon>
        <taxon>metagenomes</taxon>
        <taxon>ecological metagenomes</taxon>
    </lineage>
</organism>
<dbReference type="AlphaFoldDB" id="A0A0F9TEK6"/>
<comment type="caution">
    <text evidence="1">The sequence shown here is derived from an EMBL/GenBank/DDBJ whole genome shotgun (WGS) entry which is preliminary data.</text>
</comment>
<protein>
    <submittedName>
        <fullName evidence="1">Uncharacterized protein</fullName>
    </submittedName>
</protein>
<gene>
    <name evidence="1" type="ORF">LCGC14_0358150</name>
</gene>